<dbReference type="GeneID" id="19310054"/>
<dbReference type="Pfam" id="PF13359">
    <property type="entry name" value="DDE_Tnp_4"/>
    <property type="match status" value="1"/>
</dbReference>
<dbReference type="Proteomes" id="UP000030669">
    <property type="component" value="Unassembled WGS sequence"/>
</dbReference>
<dbReference type="InterPro" id="IPR027806">
    <property type="entry name" value="HARBI1_dom"/>
</dbReference>
<keyword evidence="5" id="KW-1185">Reference proteome</keyword>
<evidence type="ECO:0000256" key="2">
    <source>
        <dbReference type="ARBA" id="ARBA00022723"/>
    </source>
</evidence>
<dbReference type="eggNOG" id="ENOG502R17I">
    <property type="taxonomic scope" value="Eukaryota"/>
</dbReference>
<dbReference type="OrthoDB" id="3233403at2759"/>
<dbReference type="HOGENOM" id="CLU_147762_0_0_1"/>
<evidence type="ECO:0000313" key="4">
    <source>
        <dbReference type="EMBL" id="EPQ55388.1"/>
    </source>
</evidence>
<dbReference type="OMA" id="MELWESD"/>
<gene>
    <name evidence="4" type="ORF">GLOTRDRAFT_9880</name>
</gene>
<dbReference type="RefSeq" id="XP_007866063.1">
    <property type="nucleotide sequence ID" value="XM_007867872.1"/>
</dbReference>
<feature type="non-terminal residue" evidence="4">
    <location>
        <position position="1"/>
    </location>
</feature>
<comment type="cofactor">
    <cofactor evidence="1">
        <name>a divalent metal cation</name>
        <dbReference type="ChEBI" id="CHEBI:60240"/>
    </cofactor>
</comment>
<dbReference type="AlphaFoldDB" id="S7Q7F9"/>
<organism evidence="4 5">
    <name type="scientific">Gloeophyllum trabeum (strain ATCC 11539 / FP-39264 / Madison 617)</name>
    <name type="common">Brown rot fungus</name>
    <dbReference type="NCBI Taxonomy" id="670483"/>
    <lineage>
        <taxon>Eukaryota</taxon>
        <taxon>Fungi</taxon>
        <taxon>Dikarya</taxon>
        <taxon>Basidiomycota</taxon>
        <taxon>Agaricomycotina</taxon>
        <taxon>Agaricomycetes</taxon>
        <taxon>Gloeophyllales</taxon>
        <taxon>Gloeophyllaceae</taxon>
        <taxon>Gloeophyllum</taxon>
    </lineage>
</organism>
<dbReference type="KEGG" id="gtr:GLOTRDRAFT_9880"/>
<proteinExistence type="predicted"/>
<name>S7Q7F9_GLOTA</name>
<dbReference type="GO" id="GO:0046872">
    <property type="term" value="F:metal ion binding"/>
    <property type="evidence" value="ECO:0007669"/>
    <property type="project" value="UniProtKB-KW"/>
</dbReference>
<evidence type="ECO:0000256" key="1">
    <source>
        <dbReference type="ARBA" id="ARBA00001968"/>
    </source>
</evidence>
<protein>
    <recommendedName>
        <fullName evidence="3">DDE Tnp4 domain-containing protein</fullName>
    </recommendedName>
</protein>
<dbReference type="EMBL" id="KB469302">
    <property type="protein sequence ID" value="EPQ55388.1"/>
    <property type="molecule type" value="Genomic_DNA"/>
</dbReference>
<evidence type="ECO:0000313" key="5">
    <source>
        <dbReference type="Proteomes" id="UP000030669"/>
    </source>
</evidence>
<reference evidence="4 5" key="1">
    <citation type="journal article" date="2012" name="Science">
        <title>The Paleozoic origin of enzymatic lignin decomposition reconstructed from 31 fungal genomes.</title>
        <authorList>
            <person name="Floudas D."/>
            <person name="Binder M."/>
            <person name="Riley R."/>
            <person name="Barry K."/>
            <person name="Blanchette R.A."/>
            <person name="Henrissat B."/>
            <person name="Martinez A.T."/>
            <person name="Otillar R."/>
            <person name="Spatafora J.W."/>
            <person name="Yadav J.S."/>
            <person name="Aerts A."/>
            <person name="Benoit I."/>
            <person name="Boyd A."/>
            <person name="Carlson A."/>
            <person name="Copeland A."/>
            <person name="Coutinho P.M."/>
            <person name="de Vries R.P."/>
            <person name="Ferreira P."/>
            <person name="Findley K."/>
            <person name="Foster B."/>
            <person name="Gaskell J."/>
            <person name="Glotzer D."/>
            <person name="Gorecki P."/>
            <person name="Heitman J."/>
            <person name="Hesse C."/>
            <person name="Hori C."/>
            <person name="Igarashi K."/>
            <person name="Jurgens J.A."/>
            <person name="Kallen N."/>
            <person name="Kersten P."/>
            <person name="Kohler A."/>
            <person name="Kuees U."/>
            <person name="Kumar T.K.A."/>
            <person name="Kuo A."/>
            <person name="LaButti K."/>
            <person name="Larrondo L.F."/>
            <person name="Lindquist E."/>
            <person name="Ling A."/>
            <person name="Lombard V."/>
            <person name="Lucas S."/>
            <person name="Lundell T."/>
            <person name="Martin R."/>
            <person name="McLaughlin D.J."/>
            <person name="Morgenstern I."/>
            <person name="Morin E."/>
            <person name="Murat C."/>
            <person name="Nagy L.G."/>
            <person name="Nolan M."/>
            <person name="Ohm R.A."/>
            <person name="Patyshakuliyeva A."/>
            <person name="Rokas A."/>
            <person name="Ruiz-Duenas F.J."/>
            <person name="Sabat G."/>
            <person name="Salamov A."/>
            <person name="Samejima M."/>
            <person name="Schmutz J."/>
            <person name="Slot J.C."/>
            <person name="St John F."/>
            <person name="Stenlid J."/>
            <person name="Sun H."/>
            <person name="Sun S."/>
            <person name="Syed K."/>
            <person name="Tsang A."/>
            <person name="Wiebenga A."/>
            <person name="Young D."/>
            <person name="Pisabarro A."/>
            <person name="Eastwood D.C."/>
            <person name="Martin F."/>
            <person name="Cullen D."/>
            <person name="Grigoriev I.V."/>
            <person name="Hibbett D.S."/>
        </authorList>
    </citation>
    <scope>NUCLEOTIDE SEQUENCE [LARGE SCALE GENOMIC DNA]</scope>
    <source>
        <strain evidence="4 5">ATCC 11539</strain>
    </source>
</reference>
<keyword evidence="2" id="KW-0479">Metal-binding</keyword>
<sequence>YSIRPFADHDLTNDPEEAARRTRWNAKLSSLRIAVEHCFGRLKGRFPILRHFPGHDLDYIFRQIEAMFILHNILEAYGDDPETIEGYNGREDPEVDEIMGDIP</sequence>
<feature type="domain" description="DDE Tnp4" evidence="3">
    <location>
        <begin position="15"/>
        <end position="72"/>
    </location>
</feature>
<accession>S7Q7F9</accession>
<feature type="non-terminal residue" evidence="4">
    <location>
        <position position="103"/>
    </location>
</feature>
<evidence type="ECO:0000259" key="3">
    <source>
        <dbReference type="Pfam" id="PF13359"/>
    </source>
</evidence>